<dbReference type="PROSITE" id="PS00197">
    <property type="entry name" value="2FE2S_FER_1"/>
    <property type="match status" value="1"/>
</dbReference>
<name>A0ABW3C237_SPHXN</name>
<dbReference type="InterPro" id="IPR017938">
    <property type="entry name" value="Riboflavin_synthase-like_b-brl"/>
</dbReference>
<dbReference type="Pfam" id="PF00111">
    <property type="entry name" value="Fer2"/>
    <property type="match status" value="1"/>
</dbReference>
<protein>
    <submittedName>
        <fullName evidence="4">FAD-binding oxidoreductase</fullName>
    </submittedName>
</protein>
<dbReference type="InterPro" id="IPR036010">
    <property type="entry name" value="2Fe-2S_ferredoxin-like_sf"/>
</dbReference>
<feature type="domain" description="FAD-binding FR-type" evidence="3">
    <location>
        <begin position="106"/>
        <end position="207"/>
    </location>
</feature>
<keyword evidence="5" id="KW-1185">Reference proteome</keyword>
<dbReference type="SUPFAM" id="SSF52343">
    <property type="entry name" value="Ferredoxin reductase-like, C-terminal NADP-linked domain"/>
    <property type="match status" value="1"/>
</dbReference>
<feature type="domain" description="2Fe-2S ferredoxin-type" evidence="2">
    <location>
        <begin position="6"/>
        <end position="99"/>
    </location>
</feature>
<dbReference type="Gene3D" id="3.10.20.30">
    <property type="match status" value="1"/>
</dbReference>
<dbReference type="SUPFAM" id="SSF63380">
    <property type="entry name" value="Riboflavin synthase domain-like"/>
    <property type="match status" value="1"/>
</dbReference>
<dbReference type="Gene3D" id="3.40.50.80">
    <property type="entry name" value="Nucleotide-binding domain of ferredoxin-NADP reductase (FNR) module"/>
    <property type="match status" value="1"/>
</dbReference>
<dbReference type="SUPFAM" id="SSF54292">
    <property type="entry name" value="2Fe-2S ferredoxin-like"/>
    <property type="match status" value="1"/>
</dbReference>
<dbReference type="Pfam" id="PF00175">
    <property type="entry name" value="NAD_binding_1"/>
    <property type="match status" value="1"/>
</dbReference>
<evidence type="ECO:0000256" key="1">
    <source>
        <dbReference type="ARBA" id="ARBA00034078"/>
    </source>
</evidence>
<dbReference type="InterPro" id="IPR001433">
    <property type="entry name" value="OxRdtase_FAD/NAD-bd"/>
</dbReference>
<dbReference type="PRINTS" id="PR00410">
    <property type="entry name" value="PHEHYDRXLASE"/>
</dbReference>
<dbReference type="Pfam" id="PF00970">
    <property type="entry name" value="FAD_binding_6"/>
    <property type="match status" value="1"/>
</dbReference>
<accession>A0ABW3C237</accession>
<reference evidence="5" key="1">
    <citation type="journal article" date="2019" name="Int. J. Syst. Evol. Microbiol.">
        <title>The Global Catalogue of Microorganisms (GCM) 10K type strain sequencing project: providing services to taxonomists for standard genome sequencing and annotation.</title>
        <authorList>
            <consortium name="The Broad Institute Genomics Platform"/>
            <consortium name="The Broad Institute Genome Sequencing Center for Infectious Disease"/>
            <person name="Wu L."/>
            <person name="Ma J."/>
        </authorList>
    </citation>
    <scope>NUCLEOTIDE SEQUENCE [LARGE SCALE GENOMIC DNA]</scope>
    <source>
        <strain evidence="5">CCUG 52537</strain>
    </source>
</reference>
<dbReference type="PRINTS" id="PR00371">
    <property type="entry name" value="FPNCR"/>
</dbReference>
<dbReference type="PANTHER" id="PTHR47354:SF5">
    <property type="entry name" value="PROTEIN RFBI"/>
    <property type="match status" value="1"/>
</dbReference>
<organism evidence="4 5">
    <name type="scientific">Sphingosinicella xenopeptidilytica</name>
    <dbReference type="NCBI Taxonomy" id="364098"/>
    <lineage>
        <taxon>Bacteria</taxon>
        <taxon>Pseudomonadati</taxon>
        <taxon>Pseudomonadota</taxon>
        <taxon>Alphaproteobacteria</taxon>
        <taxon>Sphingomonadales</taxon>
        <taxon>Sphingosinicellaceae</taxon>
        <taxon>Sphingosinicella</taxon>
    </lineage>
</organism>
<comment type="caution">
    <text evidence="4">The sequence shown here is derived from an EMBL/GenBank/DDBJ whole genome shotgun (WGS) entry which is preliminary data.</text>
</comment>
<sequence length="343" mass="36591">MTDGPFQVEIAFSDGVEHRLEVAPGETVLDAALKADLPVLYQCRSGSCSSCLASLTAGEADTRAGASSTLLASERAEGFRLLCVTEPHGNCRFELGYDSEAGASRPVEGHAFVNAVERVAADVVRLELELAEGCWFDFRPGQFVQVKVPGTDAMRSYSMSSTPGDLPKIELLIRILPGGVMSEWLTQRAAPDDVVEISGPYGHFFLREKVRAPHIMIAGGTGLAPMMSMIDSLRGVPGRKPQMLLSFGCQSAEGLFHLDALDLRRHWLPTLDLRISVERGSGPEGVRIGNPVAAIGTGEPIDPASVAYLCGPPGMIDAARRHLEGLGLAAENIFAEQFTASGT</sequence>
<dbReference type="InterPro" id="IPR001709">
    <property type="entry name" value="Flavoprot_Pyr_Nucl_cyt_Rdtase"/>
</dbReference>
<dbReference type="InterPro" id="IPR039261">
    <property type="entry name" value="FNR_nucleotide-bd"/>
</dbReference>
<dbReference type="PANTHER" id="PTHR47354">
    <property type="entry name" value="NADH OXIDOREDUCTASE HCR"/>
    <property type="match status" value="1"/>
</dbReference>
<gene>
    <name evidence="4" type="ORF">ACFQ00_09425</name>
</gene>
<dbReference type="InterPro" id="IPR006058">
    <property type="entry name" value="2Fe2S_fd_BS"/>
</dbReference>
<dbReference type="PROSITE" id="PS51384">
    <property type="entry name" value="FAD_FR"/>
    <property type="match status" value="1"/>
</dbReference>
<dbReference type="Proteomes" id="UP001597124">
    <property type="component" value="Unassembled WGS sequence"/>
</dbReference>
<dbReference type="InterPro" id="IPR012675">
    <property type="entry name" value="Beta-grasp_dom_sf"/>
</dbReference>
<evidence type="ECO:0000259" key="2">
    <source>
        <dbReference type="PROSITE" id="PS51085"/>
    </source>
</evidence>
<evidence type="ECO:0000313" key="5">
    <source>
        <dbReference type="Proteomes" id="UP001597124"/>
    </source>
</evidence>
<dbReference type="InterPro" id="IPR050415">
    <property type="entry name" value="MRET"/>
</dbReference>
<dbReference type="PROSITE" id="PS51085">
    <property type="entry name" value="2FE2S_FER_2"/>
    <property type="match status" value="1"/>
</dbReference>
<proteinExistence type="predicted"/>
<dbReference type="RefSeq" id="WP_381489452.1">
    <property type="nucleotide sequence ID" value="NZ_JBHTIK010000005.1"/>
</dbReference>
<dbReference type="InterPro" id="IPR001041">
    <property type="entry name" value="2Fe-2S_ferredoxin-type"/>
</dbReference>
<dbReference type="InterPro" id="IPR017927">
    <property type="entry name" value="FAD-bd_FR_type"/>
</dbReference>
<evidence type="ECO:0000259" key="3">
    <source>
        <dbReference type="PROSITE" id="PS51384"/>
    </source>
</evidence>
<dbReference type="EMBL" id="JBHTIK010000005">
    <property type="protein sequence ID" value="MFD0848541.1"/>
    <property type="molecule type" value="Genomic_DNA"/>
</dbReference>
<comment type="cofactor">
    <cofactor evidence="1">
        <name>[2Fe-2S] cluster</name>
        <dbReference type="ChEBI" id="CHEBI:190135"/>
    </cofactor>
</comment>
<evidence type="ECO:0000313" key="4">
    <source>
        <dbReference type="EMBL" id="MFD0848541.1"/>
    </source>
</evidence>
<dbReference type="CDD" id="cd00207">
    <property type="entry name" value="fer2"/>
    <property type="match status" value="1"/>
</dbReference>
<dbReference type="Gene3D" id="2.40.30.10">
    <property type="entry name" value="Translation factors"/>
    <property type="match status" value="1"/>
</dbReference>
<dbReference type="InterPro" id="IPR008333">
    <property type="entry name" value="Cbr1-like_FAD-bd_dom"/>
</dbReference>